<dbReference type="InterPro" id="IPR036864">
    <property type="entry name" value="Zn2-C6_fun-type_DNA-bd_sf"/>
</dbReference>
<dbReference type="SMART" id="SM00066">
    <property type="entry name" value="GAL4"/>
    <property type="match status" value="1"/>
</dbReference>
<dbReference type="Pfam" id="PF04082">
    <property type="entry name" value="Fungal_trans"/>
    <property type="match status" value="1"/>
</dbReference>
<keyword evidence="4" id="KW-0539">Nucleus</keyword>
<dbReference type="GO" id="GO:0003677">
    <property type="term" value="F:DNA binding"/>
    <property type="evidence" value="ECO:0007669"/>
    <property type="project" value="UniProtKB-KW"/>
</dbReference>
<dbReference type="PROSITE" id="PS00463">
    <property type="entry name" value="ZN2_CY6_FUNGAL_1"/>
    <property type="match status" value="1"/>
</dbReference>
<dbReference type="PANTHER" id="PTHR46910">
    <property type="entry name" value="TRANSCRIPTION FACTOR PDR1"/>
    <property type="match status" value="1"/>
</dbReference>
<dbReference type="STRING" id="1314783.A0A165TIA6"/>
<evidence type="ECO:0000256" key="4">
    <source>
        <dbReference type="ARBA" id="ARBA00023242"/>
    </source>
</evidence>
<feature type="compositionally biased region" description="Basic and acidic residues" evidence="5">
    <location>
        <begin position="262"/>
        <end position="273"/>
    </location>
</feature>
<gene>
    <name evidence="7" type="ORF">DAEQUDRAFT_721541</name>
</gene>
<comment type="subcellular location">
    <subcellularLocation>
        <location evidence="1">Nucleus</location>
    </subcellularLocation>
</comment>
<organism evidence="7 8">
    <name type="scientific">Daedalea quercina L-15889</name>
    <dbReference type="NCBI Taxonomy" id="1314783"/>
    <lineage>
        <taxon>Eukaryota</taxon>
        <taxon>Fungi</taxon>
        <taxon>Dikarya</taxon>
        <taxon>Basidiomycota</taxon>
        <taxon>Agaricomycotina</taxon>
        <taxon>Agaricomycetes</taxon>
        <taxon>Polyporales</taxon>
        <taxon>Fomitopsis</taxon>
    </lineage>
</organism>
<protein>
    <recommendedName>
        <fullName evidence="6">Zn(2)-C6 fungal-type domain-containing protein</fullName>
    </recommendedName>
</protein>
<evidence type="ECO:0000256" key="2">
    <source>
        <dbReference type="ARBA" id="ARBA00022723"/>
    </source>
</evidence>
<feature type="compositionally biased region" description="Low complexity" evidence="5">
    <location>
        <begin position="11"/>
        <end position="34"/>
    </location>
</feature>
<evidence type="ECO:0000313" key="8">
    <source>
        <dbReference type="Proteomes" id="UP000076727"/>
    </source>
</evidence>
<feature type="region of interest" description="Disordered" evidence="5">
    <location>
        <begin position="848"/>
        <end position="868"/>
    </location>
</feature>
<dbReference type="Proteomes" id="UP000076727">
    <property type="component" value="Unassembled WGS sequence"/>
</dbReference>
<dbReference type="InterPro" id="IPR007219">
    <property type="entry name" value="XnlR_reg_dom"/>
</dbReference>
<evidence type="ECO:0000256" key="5">
    <source>
        <dbReference type="SAM" id="MobiDB-lite"/>
    </source>
</evidence>
<dbReference type="InterPro" id="IPR001138">
    <property type="entry name" value="Zn2Cys6_DnaBD"/>
</dbReference>
<dbReference type="AlphaFoldDB" id="A0A165TIA6"/>
<evidence type="ECO:0000313" key="7">
    <source>
        <dbReference type="EMBL" id="KZT73483.1"/>
    </source>
</evidence>
<feature type="region of interest" description="Disordered" evidence="5">
    <location>
        <begin position="239"/>
        <end position="273"/>
    </location>
</feature>
<keyword evidence="8" id="KW-1185">Reference proteome</keyword>
<sequence length="922" mass="102683">MAHMIPPHGDLSLAHSSLQSALQIDPNQQQAQQQQPPPPTSRKRRKGEGDEPAQPAEPRRLRRSHEACARCRSKKIKCDSKHPRCTACATAGTACHQEDRHRQTLTPRGHTERIERQLLQCDALLKRHVPDFHLDNLDDICAREGIHIEYNEQAAATTFQFASQQGSPSPSGPRPYPLRNEVPQPPPGGSPPRYPYPGQPMMPYGPPGPMMYPPPPGVYPPPHPHMPMQGPHPAYGQHIYPPAGPPFQHPLQPNPGLQRPPSSHDIKGQDPLSRDISDAQALVKTFGVDMEIVAGVKLPARDKEDLAVGSGGLHSKRDREIAEPRNPSQWVSVSMQRDSVTSQTVTLWLPKDRGMVQRIVEVYFTRLDFHRPVFLRVEFQQTLDALYEGRPVVNDPGYICSVYLVLALGTLSELNLRSNGMEKDALQPPTSPTASKKLMPPDWPEHEEFFERALAVKPDLRVTLSSLQALILLHWYLYTEQTGRTLWRLVGSLVRLAVELGLHHNPLFQPHVFTEEEAQLRIRLWAIVLLHDRGTSILLGRPLAIAPSDSNTPQPARSKNISEHFVLSAPLADIQADIINSLYSPTRQSADTIMRHAARIMKSMASFRSRLPDSYKWFFMNSQNMSDEQRAKIVDDITEDQGLTLLKIGITRILLLRALFSATELGYQPRFRALTDAVVTSHNIIVVHNQLIRFPDITFFVSPIPVHIAAMVMLYGQMSRCFEVPRDIVVMDVWMAVDILPKFRWRWERRDAGGDHSLIERLAEKVLKVDLHTVKPTHKSMLFWERDWDDVSMSPRTTPTTSPTVGPAYPGVNGSPGHGRVGGLPGTPVEGKQMPEVPGGLFFPFYPENQVPPGHHGPPPASAAASAGSGQEINTLLAAAAAAQPLGAYGYPASQESYMLEEKDAVTSEAAAPPNAQMWVRP</sequence>
<feature type="region of interest" description="Disordered" evidence="5">
    <location>
        <begin position="306"/>
        <end position="328"/>
    </location>
</feature>
<evidence type="ECO:0000259" key="6">
    <source>
        <dbReference type="PROSITE" id="PS50048"/>
    </source>
</evidence>
<dbReference type="PANTHER" id="PTHR46910:SF3">
    <property type="entry name" value="HALOTOLERANCE PROTEIN 9-RELATED"/>
    <property type="match status" value="1"/>
</dbReference>
<reference evidence="7 8" key="1">
    <citation type="journal article" date="2016" name="Mol. Biol. Evol.">
        <title>Comparative Genomics of Early-Diverging Mushroom-Forming Fungi Provides Insights into the Origins of Lignocellulose Decay Capabilities.</title>
        <authorList>
            <person name="Nagy L.G."/>
            <person name="Riley R."/>
            <person name="Tritt A."/>
            <person name="Adam C."/>
            <person name="Daum C."/>
            <person name="Floudas D."/>
            <person name="Sun H."/>
            <person name="Yadav J.S."/>
            <person name="Pangilinan J."/>
            <person name="Larsson K.H."/>
            <person name="Matsuura K."/>
            <person name="Barry K."/>
            <person name="Labutti K."/>
            <person name="Kuo R."/>
            <person name="Ohm R.A."/>
            <person name="Bhattacharya S.S."/>
            <person name="Shirouzu T."/>
            <person name="Yoshinaga Y."/>
            <person name="Martin F.M."/>
            <person name="Grigoriev I.V."/>
            <person name="Hibbett D.S."/>
        </authorList>
    </citation>
    <scope>NUCLEOTIDE SEQUENCE [LARGE SCALE GENOMIC DNA]</scope>
    <source>
        <strain evidence="7 8">L-15889</strain>
    </source>
</reference>
<feature type="compositionally biased region" description="Pro residues" evidence="5">
    <location>
        <begin position="183"/>
        <end position="199"/>
    </location>
</feature>
<dbReference type="GO" id="GO:0008270">
    <property type="term" value="F:zinc ion binding"/>
    <property type="evidence" value="ECO:0007669"/>
    <property type="project" value="InterPro"/>
</dbReference>
<proteinExistence type="predicted"/>
<name>A0A165TIA6_9APHY</name>
<dbReference type="CDD" id="cd00067">
    <property type="entry name" value="GAL4"/>
    <property type="match status" value="1"/>
</dbReference>
<dbReference type="Gene3D" id="4.10.240.10">
    <property type="entry name" value="Zn(2)-C6 fungal-type DNA-binding domain"/>
    <property type="match status" value="1"/>
</dbReference>
<dbReference type="PROSITE" id="PS50048">
    <property type="entry name" value="ZN2_CY6_FUNGAL_2"/>
    <property type="match status" value="1"/>
</dbReference>
<dbReference type="GO" id="GO:0000981">
    <property type="term" value="F:DNA-binding transcription factor activity, RNA polymerase II-specific"/>
    <property type="evidence" value="ECO:0007669"/>
    <property type="project" value="InterPro"/>
</dbReference>
<dbReference type="CDD" id="cd12148">
    <property type="entry name" value="fungal_TF_MHR"/>
    <property type="match status" value="1"/>
</dbReference>
<evidence type="ECO:0000256" key="3">
    <source>
        <dbReference type="ARBA" id="ARBA00023125"/>
    </source>
</evidence>
<feature type="compositionally biased region" description="Low complexity" evidence="5">
    <location>
        <begin position="160"/>
        <end position="169"/>
    </location>
</feature>
<dbReference type="SUPFAM" id="SSF57701">
    <property type="entry name" value="Zn2/Cys6 DNA-binding domain"/>
    <property type="match status" value="1"/>
</dbReference>
<dbReference type="GO" id="GO:0005634">
    <property type="term" value="C:nucleus"/>
    <property type="evidence" value="ECO:0007669"/>
    <property type="project" value="UniProtKB-SubCell"/>
</dbReference>
<dbReference type="EMBL" id="KV429036">
    <property type="protein sequence ID" value="KZT73483.1"/>
    <property type="molecule type" value="Genomic_DNA"/>
</dbReference>
<feature type="region of interest" description="Disordered" evidence="5">
    <location>
        <begin position="160"/>
        <end position="199"/>
    </location>
</feature>
<keyword evidence="3" id="KW-0238">DNA-binding</keyword>
<dbReference type="GO" id="GO:0006351">
    <property type="term" value="P:DNA-templated transcription"/>
    <property type="evidence" value="ECO:0007669"/>
    <property type="project" value="InterPro"/>
</dbReference>
<feature type="region of interest" description="Disordered" evidence="5">
    <location>
        <begin position="1"/>
        <end position="66"/>
    </location>
</feature>
<dbReference type="SMART" id="SM00906">
    <property type="entry name" value="Fungal_trans"/>
    <property type="match status" value="1"/>
</dbReference>
<dbReference type="Pfam" id="PF00172">
    <property type="entry name" value="Zn_clus"/>
    <property type="match status" value="1"/>
</dbReference>
<evidence type="ECO:0000256" key="1">
    <source>
        <dbReference type="ARBA" id="ARBA00004123"/>
    </source>
</evidence>
<dbReference type="OrthoDB" id="4064873at2759"/>
<dbReference type="InterPro" id="IPR050987">
    <property type="entry name" value="AtrR-like"/>
</dbReference>
<keyword evidence="2" id="KW-0479">Metal-binding</keyword>
<accession>A0A165TIA6</accession>
<feature type="domain" description="Zn(2)-C6 fungal-type" evidence="6">
    <location>
        <begin position="67"/>
        <end position="95"/>
    </location>
</feature>